<dbReference type="Proteomes" id="UP001143910">
    <property type="component" value="Unassembled WGS sequence"/>
</dbReference>
<name>A0ACC1NQX0_9HYPO</name>
<evidence type="ECO:0000313" key="2">
    <source>
        <dbReference type="Proteomes" id="UP001143910"/>
    </source>
</evidence>
<dbReference type="EMBL" id="JANJQO010000114">
    <property type="protein sequence ID" value="KAJ2981725.1"/>
    <property type="molecule type" value="Genomic_DNA"/>
</dbReference>
<gene>
    <name evidence="1" type="ORF">NQ176_g1849</name>
</gene>
<organism evidence="1 2">
    <name type="scientific">Zarea fungicola</name>
    <dbReference type="NCBI Taxonomy" id="93591"/>
    <lineage>
        <taxon>Eukaryota</taxon>
        <taxon>Fungi</taxon>
        <taxon>Dikarya</taxon>
        <taxon>Ascomycota</taxon>
        <taxon>Pezizomycotina</taxon>
        <taxon>Sordariomycetes</taxon>
        <taxon>Hypocreomycetidae</taxon>
        <taxon>Hypocreales</taxon>
        <taxon>Cordycipitaceae</taxon>
        <taxon>Zarea</taxon>
    </lineage>
</organism>
<protein>
    <submittedName>
        <fullName evidence="1">Uncharacterized protein</fullName>
    </submittedName>
</protein>
<accession>A0ACC1NQX0</accession>
<comment type="caution">
    <text evidence="1">The sequence shown here is derived from an EMBL/GenBank/DDBJ whole genome shotgun (WGS) entry which is preliminary data.</text>
</comment>
<proteinExistence type="predicted"/>
<evidence type="ECO:0000313" key="1">
    <source>
        <dbReference type="EMBL" id="KAJ2981725.1"/>
    </source>
</evidence>
<sequence length="363" mass="40392">MEPDGVKVTRPTNSFLVYPFVPESAAETLLAPPRRTWQPQFTNAASMILSRIEGNNSTQESTIADSQSKNWYDLGISACELTLPLPGEMPPVDVARGAESIFDNDDSFETSNVDFTQESIPFRPPLVPVVEDDLMTDTPPEISREEAIEAKRREWLAGLPEGVLPAKLELVGFAAGPEAQASSLTNYFYGKPKTDLLNILSFCDQLKPQLLVDLFVSISMRYPELPIFNAPDWEEKVREEEAARIAARAAVQAKNRIHQRSRHGHTLLNPRMRQKRKGIRTIVKVSTTTTGEQTSKTVILREESEEVEDVLPPAWPKAGEGLYATLSLEDEDTLYLTDEGDDDAFSHFMVDRLGNLTVLAACS</sequence>
<reference evidence="1" key="1">
    <citation type="submission" date="2022-08" db="EMBL/GenBank/DDBJ databases">
        <title>Genome Sequence of Lecanicillium fungicola.</title>
        <authorList>
            <person name="Buettner E."/>
        </authorList>
    </citation>
    <scope>NUCLEOTIDE SEQUENCE</scope>
    <source>
        <strain evidence="1">Babe33</strain>
    </source>
</reference>
<keyword evidence="2" id="KW-1185">Reference proteome</keyword>